<dbReference type="InterPro" id="IPR005177">
    <property type="entry name" value="Kinase-pyrophosphorylase"/>
</dbReference>
<proteinExistence type="inferred from homology"/>
<dbReference type="PANTHER" id="PTHR31756:SF3">
    <property type="entry name" value="PYRUVATE, PHOSPHATE DIKINASE REGULATORY PROTEIN 1, CHLOROPLASTIC"/>
    <property type="match status" value="1"/>
</dbReference>
<dbReference type="Proteomes" id="UP001596303">
    <property type="component" value="Unassembled WGS sequence"/>
</dbReference>
<dbReference type="Pfam" id="PF03618">
    <property type="entry name" value="Kinase-PPPase"/>
    <property type="match status" value="1"/>
</dbReference>
<evidence type="ECO:0000313" key="6">
    <source>
        <dbReference type="EMBL" id="MFC6198057.1"/>
    </source>
</evidence>
<dbReference type="NCBIfam" id="NF003742">
    <property type="entry name" value="PRK05339.1"/>
    <property type="match status" value="1"/>
</dbReference>
<gene>
    <name evidence="6" type="ORF">ACFQDM_08205</name>
</gene>
<dbReference type="InterPro" id="IPR026565">
    <property type="entry name" value="PPDK_reg"/>
</dbReference>
<comment type="function">
    <text evidence="5">Bifunctional serine/threonine kinase and phosphorylase involved in the regulation of the pyruvate, phosphate dikinase (PPDK) by catalyzing its phosphorylation/dephosphorylation.</text>
</comment>
<comment type="catalytic activity">
    <reaction evidence="5">
        <text>N(tele)-phospho-L-histidyl/L-threonyl-[pyruvate, phosphate dikinase] + ADP = N(tele)-phospho-L-histidyl/O-phospho-L-threonyl-[pyruvate, phosphate dikinase] + AMP + H(+)</text>
        <dbReference type="Rhea" id="RHEA:43692"/>
        <dbReference type="Rhea" id="RHEA-COMP:10650"/>
        <dbReference type="Rhea" id="RHEA-COMP:10651"/>
        <dbReference type="ChEBI" id="CHEBI:15378"/>
        <dbReference type="ChEBI" id="CHEBI:30013"/>
        <dbReference type="ChEBI" id="CHEBI:61977"/>
        <dbReference type="ChEBI" id="CHEBI:83586"/>
        <dbReference type="ChEBI" id="CHEBI:456215"/>
        <dbReference type="ChEBI" id="CHEBI:456216"/>
        <dbReference type="EC" id="2.7.11.32"/>
    </reaction>
</comment>
<comment type="caution">
    <text evidence="6">The sequence shown here is derived from an EMBL/GenBank/DDBJ whole genome shotgun (WGS) entry which is preliminary data.</text>
</comment>
<comment type="similarity">
    <text evidence="5">Belongs to the pyruvate, phosphate/water dikinase regulatory protein family. PDRP subfamily.</text>
</comment>
<keyword evidence="3 5" id="KW-0547">Nucleotide-binding</keyword>
<sequence length="279" mass="31059">MADGSKRKLQVYFNVHLVSDATGETLNAVMRAACAQFENVMPLEHNYYLVRSPRQLDRVLQEIDSAPGIVWFTISDDALRTKLENHCRSKGHPVLPILDSSVNMLSRHLGLPASERTAAQHSLNEEYFERMEAINYTLAHDDGAGTDNLRNADVILVGVSRTSKTPTCVYLANRGVKAANVPLVPGVPPPKQLLELDGKRPLVVALKVSPDRLVQIRQQRLLSLNETALSSYADDDQVKAEIAKANRLFAQQKWRTLDVSRRSVEETAAAILNLLREES</sequence>
<organism evidence="6 7">
    <name type="scientific">Ponticaulis profundi</name>
    <dbReference type="NCBI Taxonomy" id="2665222"/>
    <lineage>
        <taxon>Bacteria</taxon>
        <taxon>Pseudomonadati</taxon>
        <taxon>Pseudomonadota</taxon>
        <taxon>Alphaproteobacteria</taxon>
        <taxon>Hyphomonadales</taxon>
        <taxon>Hyphomonadaceae</taxon>
        <taxon>Ponticaulis</taxon>
    </lineage>
</organism>
<keyword evidence="6" id="KW-0670">Pyruvate</keyword>
<feature type="binding site" evidence="5">
    <location>
        <begin position="158"/>
        <end position="165"/>
    </location>
    <ligand>
        <name>ADP</name>
        <dbReference type="ChEBI" id="CHEBI:456216"/>
    </ligand>
</feature>
<protein>
    <recommendedName>
        <fullName evidence="5">Putative pyruvate, phosphate dikinase regulatory protein</fullName>
        <shortName evidence="5">PPDK regulatory protein</shortName>
        <ecNumber evidence="5">2.7.11.32</ecNumber>
        <ecNumber evidence="5">2.7.4.27</ecNumber>
    </recommendedName>
</protein>
<keyword evidence="7" id="KW-1185">Reference proteome</keyword>
<dbReference type="PANTHER" id="PTHR31756">
    <property type="entry name" value="PYRUVATE, PHOSPHATE DIKINASE REGULATORY PROTEIN 1, CHLOROPLASTIC"/>
    <property type="match status" value="1"/>
</dbReference>
<dbReference type="HAMAP" id="MF_00921">
    <property type="entry name" value="PDRP"/>
    <property type="match status" value="1"/>
</dbReference>
<dbReference type="RefSeq" id="WP_377377878.1">
    <property type="nucleotide sequence ID" value="NZ_JBHSSW010000009.1"/>
</dbReference>
<evidence type="ECO:0000256" key="5">
    <source>
        <dbReference type="HAMAP-Rule" id="MF_00921"/>
    </source>
</evidence>
<accession>A0ABW1S8S4</accession>
<keyword evidence="1 5" id="KW-0723">Serine/threonine-protein kinase</keyword>
<name>A0ABW1S8S4_9PROT</name>
<evidence type="ECO:0000256" key="1">
    <source>
        <dbReference type="ARBA" id="ARBA00022527"/>
    </source>
</evidence>
<dbReference type="GO" id="GO:0016740">
    <property type="term" value="F:transferase activity"/>
    <property type="evidence" value="ECO:0007669"/>
    <property type="project" value="UniProtKB-KW"/>
</dbReference>
<dbReference type="EC" id="2.7.4.27" evidence="5"/>
<keyword evidence="2 5" id="KW-0808">Transferase</keyword>
<keyword evidence="4 5" id="KW-0418">Kinase</keyword>
<reference evidence="7" key="1">
    <citation type="journal article" date="2019" name="Int. J. Syst. Evol. Microbiol.">
        <title>The Global Catalogue of Microorganisms (GCM) 10K type strain sequencing project: providing services to taxonomists for standard genome sequencing and annotation.</title>
        <authorList>
            <consortium name="The Broad Institute Genomics Platform"/>
            <consortium name="The Broad Institute Genome Sequencing Center for Infectious Disease"/>
            <person name="Wu L."/>
            <person name="Ma J."/>
        </authorList>
    </citation>
    <scope>NUCLEOTIDE SEQUENCE [LARGE SCALE GENOMIC DNA]</scope>
    <source>
        <strain evidence="7">CGMCC-1.15741</strain>
    </source>
</reference>
<comment type="catalytic activity">
    <reaction evidence="5">
        <text>N(tele)-phospho-L-histidyl/O-phospho-L-threonyl-[pyruvate, phosphate dikinase] + phosphate + H(+) = N(tele)-phospho-L-histidyl/L-threonyl-[pyruvate, phosphate dikinase] + diphosphate</text>
        <dbReference type="Rhea" id="RHEA:43696"/>
        <dbReference type="Rhea" id="RHEA-COMP:10650"/>
        <dbReference type="Rhea" id="RHEA-COMP:10651"/>
        <dbReference type="ChEBI" id="CHEBI:15378"/>
        <dbReference type="ChEBI" id="CHEBI:30013"/>
        <dbReference type="ChEBI" id="CHEBI:33019"/>
        <dbReference type="ChEBI" id="CHEBI:43474"/>
        <dbReference type="ChEBI" id="CHEBI:61977"/>
        <dbReference type="ChEBI" id="CHEBI:83586"/>
        <dbReference type="EC" id="2.7.4.27"/>
    </reaction>
</comment>
<evidence type="ECO:0000313" key="7">
    <source>
        <dbReference type="Proteomes" id="UP001596303"/>
    </source>
</evidence>
<dbReference type="EMBL" id="JBHSSW010000009">
    <property type="protein sequence ID" value="MFC6198057.1"/>
    <property type="molecule type" value="Genomic_DNA"/>
</dbReference>
<dbReference type="EC" id="2.7.11.32" evidence="5"/>
<evidence type="ECO:0000256" key="2">
    <source>
        <dbReference type="ARBA" id="ARBA00022679"/>
    </source>
</evidence>
<evidence type="ECO:0000256" key="4">
    <source>
        <dbReference type="ARBA" id="ARBA00022777"/>
    </source>
</evidence>
<evidence type="ECO:0000256" key="3">
    <source>
        <dbReference type="ARBA" id="ARBA00022741"/>
    </source>
</evidence>